<gene>
    <name evidence="1" type="ORF">ERS008460_03874</name>
</gene>
<proteinExistence type="predicted"/>
<dbReference type="EMBL" id="CQEM01000024">
    <property type="protein sequence ID" value="CNL82680.1"/>
    <property type="molecule type" value="Genomic_DNA"/>
</dbReference>
<dbReference type="RefSeq" id="WP_050127053.1">
    <property type="nucleotide sequence ID" value="NZ_CQEM01000024.1"/>
</dbReference>
<protein>
    <submittedName>
        <fullName evidence="1">Putative phage excisionase</fullName>
    </submittedName>
</protein>
<dbReference type="AlphaFoldDB" id="A0A0T9UXS8"/>
<name>A0A0T9UXS8_YERAE</name>
<organism evidence="1 2">
    <name type="scientific">Yersinia aleksiciae</name>
    <dbReference type="NCBI Taxonomy" id="263819"/>
    <lineage>
        <taxon>Bacteria</taxon>
        <taxon>Pseudomonadati</taxon>
        <taxon>Pseudomonadota</taxon>
        <taxon>Gammaproteobacteria</taxon>
        <taxon>Enterobacterales</taxon>
        <taxon>Yersiniaceae</taxon>
        <taxon>Yersinia</taxon>
    </lineage>
</organism>
<sequence>MDNVIQLVPSRWVSEAVLMSITGLKKNTIKTARETSWMEGREYKHVSPDGQPRDNSMCFYNRDEIDKWIERQPAAISRKKSA</sequence>
<evidence type="ECO:0000313" key="2">
    <source>
        <dbReference type="Proteomes" id="UP000040088"/>
    </source>
</evidence>
<reference evidence="2" key="1">
    <citation type="submission" date="2015-03" db="EMBL/GenBank/DDBJ databases">
        <authorList>
            <consortium name="Pathogen Informatics"/>
        </authorList>
    </citation>
    <scope>NUCLEOTIDE SEQUENCE [LARGE SCALE GENOMIC DNA]</scope>
    <source>
        <strain evidence="2">IP27925</strain>
    </source>
</reference>
<dbReference type="InterPro" id="IPR009634">
    <property type="entry name" value="Put_exci"/>
</dbReference>
<dbReference type="Gene3D" id="1.10.1660.60">
    <property type="entry name" value="Putative excisionased domain DUF1233"/>
    <property type="match status" value="1"/>
</dbReference>
<accession>A0A0T9UXS8</accession>
<dbReference type="Proteomes" id="UP000040088">
    <property type="component" value="Unassembled WGS sequence"/>
</dbReference>
<dbReference type="InterPro" id="IPR038146">
    <property type="entry name" value="933W_put_Xis_sf"/>
</dbReference>
<dbReference type="Pfam" id="PF06806">
    <property type="entry name" value="DUF1233"/>
    <property type="match status" value="1"/>
</dbReference>
<evidence type="ECO:0000313" key="1">
    <source>
        <dbReference type="EMBL" id="CNL82680.1"/>
    </source>
</evidence>